<organism evidence="1 2">
    <name type="scientific">Paeniglutamicibacter gangotriensis</name>
    <dbReference type="NCBI Taxonomy" id="254787"/>
    <lineage>
        <taxon>Bacteria</taxon>
        <taxon>Bacillati</taxon>
        <taxon>Actinomycetota</taxon>
        <taxon>Actinomycetes</taxon>
        <taxon>Micrococcales</taxon>
        <taxon>Micrococcaceae</taxon>
        <taxon>Paeniglutamicibacter</taxon>
    </lineage>
</organism>
<protein>
    <recommendedName>
        <fullName evidence="3">Trm112 family protein</fullName>
    </recommendedName>
</protein>
<evidence type="ECO:0000313" key="2">
    <source>
        <dbReference type="Proteomes" id="UP000323856"/>
    </source>
</evidence>
<comment type="caution">
    <text evidence="1">The sequence shown here is derived from an EMBL/GenBank/DDBJ whole genome shotgun (WGS) entry which is preliminary data.</text>
</comment>
<proteinExistence type="predicted"/>
<dbReference type="Proteomes" id="UP000323856">
    <property type="component" value="Unassembled WGS sequence"/>
</dbReference>
<evidence type="ECO:0000313" key="1">
    <source>
        <dbReference type="EMBL" id="KAA0977524.1"/>
    </source>
</evidence>
<dbReference type="RefSeq" id="WP_149619201.1">
    <property type="nucleotide sequence ID" value="NZ_VOBL01000006.1"/>
</dbReference>
<dbReference type="Gene3D" id="2.20.25.10">
    <property type="match status" value="1"/>
</dbReference>
<name>A0A5B0EEN3_9MICC</name>
<accession>A0A5B0EEN3</accession>
<dbReference type="SUPFAM" id="SSF158997">
    <property type="entry name" value="Trm112p-like"/>
    <property type="match status" value="1"/>
</dbReference>
<evidence type="ECO:0008006" key="3">
    <source>
        <dbReference type="Google" id="ProtNLM"/>
    </source>
</evidence>
<gene>
    <name evidence="1" type="ORF">FQ154_07305</name>
</gene>
<sequence length="64" mass="6873">MLNIPAQLSAQLRCPITASSLIQHGSTLVSSGTGAHGETYSYRIVEGIPVLLAEEATLIRHRSR</sequence>
<dbReference type="OrthoDB" id="9812205at2"/>
<dbReference type="EMBL" id="VOBL01000006">
    <property type="protein sequence ID" value="KAA0977524.1"/>
    <property type="molecule type" value="Genomic_DNA"/>
</dbReference>
<dbReference type="AlphaFoldDB" id="A0A5B0EEN3"/>
<reference evidence="1 2" key="1">
    <citation type="submission" date="2019-07" db="EMBL/GenBank/DDBJ databases">
        <title>Analysis of the biochemical properties, biological activity and biotechnological potential of siderophores and biosurfactants produced by Antarctic psychrotolerant bacteria.</title>
        <authorList>
            <person name="Styczynski M."/>
            <person name="Krucon T."/>
            <person name="Decewicz P."/>
            <person name="Dziewit L."/>
        </authorList>
    </citation>
    <scope>NUCLEOTIDE SEQUENCE [LARGE SCALE GENOMIC DNA]</scope>
    <source>
        <strain evidence="1 2">ANT_H27</strain>
    </source>
</reference>